<dbReference type="SUPFAM" id="SSF53335">
    <property type="entry name" value="S-adenosyl-L-methionine-dependent methyltransferases"/>
    <property type="match status" value="1"/>
</dbReference>
<keyword evidence="2" id="KW-1185">Reference proteome</keyword>
<name>A0A9P4S9R7_9PEZI</name>
<dbReference type="OrthoDB" id="417697at2759"/>
<proteinExistence type="predicted"/>
<gene>
    <name evidence="1" type="ORF">M501DRAFT_995036</name>
</gene>
<organism evidence="1 2">
    <name type="scientific">Patellaria atrata CBS 101060</name>
    <dbReference type="NCBI Taxonomy" id="1346257"/>
    <lineage>
        <taxon>Eukaryota</taxon>
        <taxon>Fungi</taxon>
        <taxon>Dikarya</taxon>
        <taxon>Ascomycota</taxon>
        <taxon>Pezizomycotina</taxon>
        <taxon>Dothideomycetes</taxon>
        <taxon>Dothideomycetes incertae sedis</taxon>
        <taxon>Patellariales</taxon>
        <taxon>Patellariaceae</taxon>
        <taxon>Patellaria</taxon>
    </lineage>
</organism>
<sequence length="297" mass="33089">MNGNQDAAAVLQKETYLLGRHFKESARLHLQHWLWKSQTGWNIHPSINIPSTLGEGETYRIADQGAGNCAWILEVADELPSGIKPHTKLYGFDVSLANFPAADNCSPEVHFAQLNAFDDVPENLTGIFDIVHIRVFSAVVRNNDSSPLIKNAARMLKPGGWLQWDEFNSASFKAISPNAGVSSKWAQKMTEVMMKNANVLTFNPSWIANLDQQFKENGFENVQFDKTTWAPKLRKPITDDMLMMTESVVVLTKRDGKLIGTEENFDEIWAHALEEISKGVSLTMDPVVCVGQKPACG</sequence>
<dbReference type="InterPro" id="IPR029063">
    <property type="entry name" value="SAM-dependent_MTases_sf"/>
</dbReference>
<dbReference type="EMBL" id="MU006098">
    <property type="protein sequence ID" value="KAF2837800.1"/>
    <property type="molecule type" value="Genomic_DNA"/>
</dbReference>
<dbReference type="AlphaFoldDB" id="A0A9P4S9R7"/>
<accession>A0A9P4S9R7</accession>
<dbReference type="Gene3D" id="3.40.50.150">
    <property type="entry name" value="Vaccinia Virus protein VP39"/>
    <property type="match status" value="1"/>
</dbReference>
<evidence type="ECO:0000313" key="2">
    <source>
        <dbReference type="Proteomes" id="UP000799429"/>
    </source>
</evidence>
<dbReference type="Proteomes" id="UP000799429">
    <property type="component" value="Unassembled WGS sequence"/>
</dbReference>
<comment type="caution">
    <text evidence="1">The sequence shown here is derived from an EMBL/GenBank/DDBJ whole genome shotgun (WGS) entry which is preliminary data.</text>
</comment>
<evidence type="ECO:0000313" key="1">
    <source>
        <dbReference type="EMBL" id="KAF2837800.1"/>
    </source>
</evidence>
<reference evidence="1" key="1">
    <citation type="journal article" date="2020" name="Stud. Mycol.">
        <title>101 Dothideomycetes genomes: a test case for predicting lifestyles and emergence of pathogens.</title>
        <authorList>
            <person name="Haridas S."/>
            <person name="Albert R."/>
            <person name="Binder M."/>
            <person name="Bloem J."/>
            <person name="Labutti K."/>
            <person name="Salamov A."/>
            <person name="Andreopoulos B."/>
            <person name="Baker S."/>
            <person name="Barry K."/>
            <person name="Bills G."/>
            <person name="Bluhm B."/>
            <person name="Cannon C."/>
            <person name="Castanera R."/>
            <person name="Culley D."/>
            <person name="Daum C."/>
            <person name="Ezra D."/>
            <person name="Gonzalez J."/>
            <person name="Henrissat B."/>
            <person name="Kuo A."/>
            <person name="Liang C."/>
            <person name="Lipzen A."/>
            <person name="Lutzoni F."/>
            <person name="Magnuson J."/>
            <person name="Mondo S."/>
            <person name="Nolan M."/>
            <person name="Ohm R."/>
            <person name="Pangilinan J."/>
            <person name="Park H.-J."/>
            <person name="Ramirez L."/>
            <person name="Alfaro M."/>
            <person name="Sun H."/>
            <person name="Tritt A."/>
            <person name="Yoshinaga Y."/>
            <person name="Zwiers L.-H."/>
            <person name="Turgeon B."/>
            <person name="Goodwin S."/>
            <person name="Spatafora J."/>
            <person name="Crous P."/>
            <person name="Grigoriev I."/>
        </authorList>
    </citation>
    <scope>NUCLEOTIDE SEQUENCE</scope>
    <source>
        <strain evidence="1">CBS 101060</strain>
    </source>
</reference>
<protein>
    <recommendedName>
        <fullName evidence="3">Methyltransferase domain-containing protein</fullName>
    </recommendedName>
</protein>
<evidence type="ECO:0008006" key="3">
    <source>
        <dbReference type="Google" id="ProtNLM"/>
    </source>
</evidence>
<dbReference type="CDD" id="cd02440">
    <property type="entry name" value="AdoMet_MTases"/>
    <property type="match status" value="1"/>
</dbReference>